<dbReference type="Proteomes" id="UP001595660">
    <property type="component" value="Unassembled WGS sequence"/>
</dbReference>
<gene>
    <name evidence="1" type="ORF">ACFOKC_01380</name>
</gene>
<evidence type="ECO:0000313" key="2">
    <source>
        <dbReference type="Proteomes" id="UP001595660"/>
    </source>
</evidence>
<organism evidence="1 2">
    <name type="scientific">Halobacterium litoreum</name>
    <dbReference type="NCBI Taxonomy" id="2039234"/>
    <lineage>
        <taxon>Archaea</taxon>
        <taxon>Methanobacteriati</taxon>
        <taxon>Methanobacteriota</taxon>
        <taxon>Stenosarchaea group</taxon>
        <taxon>Halobacteria</taxon>
        <taxon>Halobacteriales</taxon>
        <taxon>Halobacteriaceae</taxon>
        <taxon>Halobacterium</taxon>
    </lineage>
</organism>
<reference evidence="1 2" key="1">
    <citation type="journal article" date="2019" name="Int. J. Syst. Evol. Microbiol.">
        <title>The Global Catalogue of Microorganisms (GCM) 10K type strain sequencing project: providing services to taxonomists for standard genome sequencing and annotation.</title>
        <authorList>
            <consortium name="The Broad Institute Genomics Platform"/>
            <consortium name="The Broad Institute Genome Sequencing Center for Infectious Disease"/>
            <person name="Wu L."/>
            <person name="Ma J."/>
        </authorList>
    </citation>
    <scope>NUCLEOTIDE SEQUENCE [LARGE SCALE GENOMIC DNA]</scope>
    <source>
        <strain evidence="1 2">CGMCC 1.12562</strain>
    </source>
</reference>
<accession>A0ABD5NBJ6</accession>
<dbReference type="RefSeq" id="WP_232572481.1">
    <property type="nucleotide sequence ID" value="NZ_CP089466.1"/>
</dbReference>
<dbReference type="GeneID" id="69117723"/>
<dbReference type="EMBL" id="JBHRWN010000002">
    <property type="protein sequence ID" value="MFC3476368.1"/>
    <property type="molecule type" value="Genomic_DNA"/>
</dbReference>
<sequence>MPMKAGGRATDFEVIDRFDGGVGWIAHSDETMQRASHALVVQNEDENEPADVWVIDPVDADGLDDFLADLGDVRGAVVLMDRHSRDSEAIARRHDVPVYVPDSVDLDFGTRTERVGGALPGTDYEVVQTVDWPGWDEVALYDGETLVVGDVVGTADYFTTGRERIGVHPMLRVKPPGVLRKFSPERILTGHGRGVMNDGDDALRHAVDGARKRGPKLWLESLKSLVS</sequence>
<evidence type="ECO:0000313" key="1">
    <source>
        <dbReference type="EMBL" id="MFC3476368.1"/>
    </source>
</evidence>
<keyword evidence="2" id="KW-1185">Reference proteome</keyword>
<dbReference type="SUPFAM" id="SSF56281">
    <property type="entry name" value="Metallo-hydrolase/oxidoreductase"/>
    <property type="match status" value="1"/>
</dbReference>
<evidence type="ECO:0008006" key="3">
    <source>
        <dbReference type="Google" id="ProtNLM"/>
    </source>
</evidence>
<name>A0ABD5NBJ6_9EURY</name>
<protein>
    <recommendedName>
        <fullName evidence="3">Glyoxylase, beta-lactamase superfamily II</fullName>
    </recommendedName>
</protein>
<dbReference type="InterPro" id="IPR036866">
    <property type="entry name" value="RibonucZ/Hydroxyglut_hydro"/>
</dbReference>
<comment type="caution">
    <text evidence="1">The sequence shown here is derived from an EMBL/GenBank/DDBJ whole genome shotgun (WGS) entry which is preliminary data.</text>
</comment>
<proteinExistence type="predicted"/>
<dbReference type="AlphaFoldDB" id="A0ABD5NBJ6"/>
<dbReference type="Gene3D" id="3.60.15.10">
    <property type="entry name" value="Ribonuclease Z/Hydroxyacylglutathione hydrolase-like"/>
    <property type="match status" value="1"/>
</dbReference>